<evidence type="ECO:0000313" key="3">
    <source>
        <dbReference type="Proteomes" id="UP000000844"/>
    </source>
</evidence>
<evidence type="ECO:0000313" key="2">
    <source>
        <dbReference type="EMBL" id="ADD44725.1"/>
    </source>
</evidence>
<dbReference type="Proteomes" id="UP000000844">
    <property type="component" value="Chromosome"/>
</dbReference>
<feature type="region of interest" description="Disordered" evidence="1">
    <location>
        <begin position="44"/>
        <end position="65"/>
    </location>
</feature>
<reference evidence="2 3" key="1">
    <citation type="journal article" date="2009" name="Stand. Genomic Sci.">
        <title>Complete genome sequence of Stackebrandtia nassauensis type strain (LLR-40K-21).</title>
        <authorList>
            <person name="Munk C."/>
            <person name="Lapidus A."/>
            <person name="Copeland A."/>
            <person name="Jando M."/>
            <person name="Mayilraj S."/>
            <person name="Glavina Del Rio T."/>
            <person name="Nolan M."/>
            <person name="Chen F."/>
            <person name="Lucas S."/>
            <person name="Tice H."/>
            <person name="Cheng J.F."/>
            <person name="Han C."/>
            <person name="Detter J.C."/>
            <person name="Bruce D."/>
            <person name="Goodwin L."/>
            <person name="Chain P."/>
            <person name="Pitluck S."/>
            <person name="Goker M."/>
            <person name="Ovchinikova G."/>
            <person name="Pati A."/>
            <person name="Ivanova N."/>
            <person name="Mavromatis K."/>
            <person name="Chen A."/>
            <person name="Palaniappan K."/>
            <person name="Land M."/>
            <person name="Hauser L."/>
            <person name="Chang Y.J."/>
            <person name="Jeffries C.D."/>
            <person name="Bristow J."/>
            <person name="Eisen J.A."/>
            <person name="Markowitz V."/>
            <person name="Hugenholtz P."/>
            <person name="Kyrpides N.C."/>
            <person name="Klenk H.P."/>
        </authorList>
    </citation>
    <scope>NUCLEOTIDE SEQUENCE [LARGE SCALE GENOMIC DNA]</scope>
    <source>
        <strain evidence="3">DSM 44728 / CIP 108903 / NRRL B-16338 / NBRC 102104 / LLR-40K-21</strain>
    </source>
</reference>
<dbReference type="eggNOG" id="COG3409">
    <property type="taxonomic scope" value="Bacteria"/>
</dbReference>
<sequence length="170" mass="18829">MANNPDPGHITDEMWKLWETCAAAIDDVQLGGIYADKPGYHNTRAANDSGDYSVEKPADKKGPDDKAAALDLTFPEAHSGNYERIQKYTKRVVDAAEARDERMYKGDTPVIREIIGNFNGDAKAYDLYARETDSRDDSHLWHIHLSVTRQFVDDGDVLAGLADVITGEGD</sequence>
<accession>D3QAS9</accession>
<dbReference type="STRING" id="446470.Snas_5089"/>
<evidence type="ECO:0000256" key="1">
    <source>
        <dbReference type="SAM" id="MobiDB-lite"/>
    </source>
</evidence>
<dbReference type="HOGENOM" id="CLU_1569739_0_0_11"/>
<dbReference type="RefSeq" id="WP_013020296.1">
    <property type="nucleotide sequence ID" value="NC_013947.1"/>
</dbReference>
<keyword evidence="3" id="KW-1185">Reference proteome</keyword>
<protein>
    <submittedName>
        <fullName evidence="2">Uncharacterized protein</fullName>
    </submittedName>
</protein>
<dbReference type="KEGG" id="sna:Snas_5089"/>
<name>D3QAS9_STANL</name>
<organism evidence="2 3">
    <name type="scientific">Stackebrandtia nassauensis (strain DSM 44728 / CIP 108903 / NRRL B-16338 / NBRC 102104 / LLR-40K-21)</name>
    <dbReference type="NCBI Taxonomy" id="446470"/>
    <lineage>
        <taxon>Bacteria</taxon>
        <taxon>Bacillati</taxon>
        <taxon>Actinomycetota</taxon>
        <taxon>Actinomycetes</taxon>
        <taxon>Glycomycetales</taxon>
        <taxon>Glycomycetaceae</taxon>
        <taxon>Stackebrandtia</taxon>
    </lineage>
</organism>
<feature type="compositionally biased region" description="Basic and acidic residues" evidence="1">
    <location>
        <begin position="53"/>
        <end position="65"/>
    </location>
</feature>
<dbReference type="AlphaFoldDB" id="D3QAS9"/>
<dbReference type="OrthoDB" id="3298408at2"/>
<gene>
    <name evidence="2" type="ordered locus">Snas_5089</name>
</gene>
<dbReference type="EMBL" id="CP001778">
    <property type="protein sequence ID" value="ADD44725.1"/>
    <property type="molecule type" value="Genomic_DNA"/>
</dbReference>
<proteinExistence type="predicted"/>